<dbReference type="HOGENOM" id="CLU_079569_3_0_6"/>
<dbReference type="EMBL" id="FP236843">
    <property type="protein sequence ID" value="CAX60050.1"/>
    <property type="molecule type" value="Genomic_DNA"/>
</dbReference>
<proteinExistence type="predicted"/>
<keyword evidence="4" id="KW-0029">Amino-acid transport</keyword>
<evidence type="ECO:0000256" key="3">
    <source>
        <dbReference type="ARBA" id="ARBA00022692"/>
    </source>
</evidence>
<feature type="transmembrane region" description="Helical" evidence="7">
    <location>
        <begin position="44"/>
        <end position="66"/>
    </location>
</feature>
<evidence type="ECO:0000256" key="5">
    <source>
        <dbReference type="ARBA" id="ARBA00022989"/>
    </source>
</evidence>
<dbReference type="InterPro" id="IPR001123">
    <property type="entry name" value="LeuE-type"/>
</dbReference>
<dbReference type="eggNOG" id="COG1280">
    <property type="taxonomic scope" value="Bacteria"/>
</dbReference>
<evidence type="ECO:0000313" key="9">
    <source>
        <dbReference type="Proteomes" id="UP000008793"/>
    </source>
</evidence>
<dbReference type="Pfam" id="PF01810">
    <property type="entry name" value="LysE"/>
    <property type="match status" value="1"/>
</dbReference>
<protein>
    <submittedName>
        <fullName evidence="8">Putative LysE family transporter</fullName>
    </submittedName>
</protein>
<gene>
    <name evidence="8" type="ordered locus">EbC_25190</name>
</gene>
<dbReference type="GeneID" id="90512511"/>
<dbReference type="GO" id="GO:0015171">
    <property type="term" value="F:amino acid transmembrane transporter activity"/>
    <property type="evidence" value="ECO:0007669"/>
    <property type="project" value="TreeGrafter"/>
</dbReference>
<dbReference type="RefSeq" id="WP_013202536.1">
    <property type="nucleotide sequence ID" value="NC_014306.1"/>
</dbReference>
<evidence type="ECO:0000256" key="6">
    <source>
        <dbReference type="ARBA" id="ARBA00023136"/>
    </source>
</evidence>
<name>D8MT93_ERWBE</name>
<keyword evidence="5 7" id="KW-1133">Transmembrane helix</keyword>
<accession>D8MT93</accession>
<reference evidence="8 9" key="1">
    <citation type="journal article" date="2010" name="BMC Genomics">
        <title>Genome comparison of the epiphytic bacteria Erwinia billingiae and E. tasmaniensis with the pear pathogen E. pyrifoliae.</title>
        <authorList>
            <person name="Kube M."/>
            <person name="Migdoll A.M."/>
            <person name="Gehring I."/>
            <person name="Heitmann K."/>
            <person name="Mayer Y."/>
            <person name="Kuhl H."/>
            <person name="Knaust F."/>
            <person name="Geider K."/>
            <person name="Reinhardt R."/>
        </authorList>
    </citation>
    <scope>NUCLEOTIDE SEQUENCE [LARGE SCALE GENOMIC DNA]</scope>
    <source>
        <strain evidence="8 9">Eb661</strain>
    </source>
</reference>
<evidence type="ECO:0000256" key="2">
    <source>
        <dbReference type="ARBA" id="ARBA00022475"/>
    </source>
</evidence>
<organism evidence="9">
    <name type="scientific">Erwinia billingiae (strain Eb661)</name>
    <dbReference type="NCBI Taxonomy" id="634500"/>
    <lineage>
        <taxon>Bacteria</taxon>
        <taxon>Pseudomonadati</taxon>
        <taxon>Pseudomonadota</taxon>
        <taxon>Gammaproteobacteria</taxon>
        <taxon>Enterobacterales</taxon>
        <taxon>Erwiniaceae</taxon>
        <taxon>Erwinia</taxon>
    </lineage>
</organism>
<dbReference type="PANTHER" id="PTHR30086">
    <property type="entry name" value="ARGININE EXPORTER PROTEIN ARGO"/>
    <property type="match status" value="1"/>
</dbReference>
<keyword evidence="3 7" id="KW-0812">Transmembrane</keyword>
<keyword evidence="2" id="KW-1003">Cell membrane</keyword>
<evidence type="ECO:0000256" key="7">
    <source>
        <dbReference type="SAM" id="Phobius"/>
    </source>
</evidence>
<feature type="transmembrane region" description="Helical" evidence="7">
    <location>
        <begin position="73"/>
        <end position="91"/>
    </location>
</feature>
<evidence type="ECO:0000256" key="1">
    <source>
        <dbReference type="ARBA" id="ARBA00004651"/>
    </source>
</evidence>
<dbReference type="PIRSF" id="PIRSF006324">
    <property type="entry name" value="LeuE"/>
    <property type="match status" value="1"/>
</dbReference>
<sequence>MTASLLTFLFAIIILTLTPGFDTALILRTSAANGWKKAVITSMGINTGCMAWGAAVGLGLGALLLASEMAYNILKLVGAAYLLWLGVGLLLKPRSHFHTDVAVSKKQSGYGAVYMRGFLGNMLNPKVGVFYVSFLPQFIPAGGSVALWSIGLAFIHVMVGTLWNAVLIASTHYFAEKLRRPAVMKMMDRLTGCVFLGFAAKLAMSRR</sequence>
<dbReference type="KEGG" id="ebi:EbC_25190"/>
<dbReference type="GO" id="GO:0005886">
    <property type="term" value="C:plasma membrane"/>
    <property type="evidence" value="ECO:0007669"/>
    <property type="project" value="UniProtKB-SubCell"/>
</dbReference>
<comment type="subcellular location">
    <subcellularLocation>
        <location evidence="1">Cell membrane</location>
        <topology evidence="1">Multi-pass membrane protein</topology>
    </subcellularLocation>
</comment>
<feature type="transmembrane region" description="Helical" evidence="7">
    <location>
        <begin position="145"/>
        <end position="174"/>
    </location>
</feature>
<keyword evidence="4" id="KW-0813">Transport</keyword>
<dbReference type="PANTHER" id="PTHR30086:SF20">
    <property type="entry name" value="ARGININE EXPORTER PROTEIN ARGO-RELATED"/>
    <property type="match status" value="1"/>
</dbReference>
<evidence type="ECO:0000256" key="4">
    <source>
        <dbReference type="ARBA" id="ARBA00022970"/>
    </source>
</evidence>
<keyword evidence="9" id="KW-1185">Reference proteome</keyword>
<dbReference type="AlphaFoldDB" id="D8MT93"/>
<dbReference type="STRING" id="634500.EbC_25190"/>
<evidence type="ECO:0000313" key="8">
    <source>
        <dbReference type="EMBL" id="CAX60050.1"/>
    </source>
</evidence>
<keyword evidence="6 7" id="KW-0472">Membrane</keyword>
<dbReference type="Proteomes" id="UP000008793">
    <property type="component" value="Chromosome"/>
</dbReference>